<evidence type="ECO:0000313" key="3">
    <source>
        <dbReference type="Proteomes" id="UP000068026"/>
    </source>
</evidence>
<proteinExistence type="predicted"/>
<dbReference type="Proteomes" id="UP000068026">
    <property type="component" value="Chromosome"/>
</dbReference>
<dbReference type="EMBL" id="FQUA01000014">
    <property type="protein sequence ID" value="SHF03405.1"/>
    <property type="molecule type" value="Genomic_DNA"/>
</dbReference>
<name>A0A110A7F2_ANAPI</name>
<reference evidence="1 3" key="1">
    <citation type="journal article" date="2016" name="Genome Announc.">
        <title>Complete Genome Sequence of the Amino Acid-Fermenting Clostridium propionicum X2 (DSM 1682).</title>
        <authorList>
            <person name="Poehlein A."/>
            <person name="Schlien K."/>
            <person name="Chowdhury N.P."/>
            <person name="Gottschalk G."/>
            <person name="Buckel W."/>
            <person name="Daniel R."/>
        </authorList>
    </citation>
    <scope>NUCLEOTIDE SEQUENCE [LARGE SCALE GENOMIC DNA]</scope>
    <source>
        <strain evidence="1 3">X2</strain>
    </source>
</reference>
<sequence length="105" mass="11866">MKQITRKGLEKDLVDQLERNGSLGKYYLDLVRDYLELWDTKNALLADIKGRGVTVKYNNGGGQAGIKKNESVEQLLKVNKQMLCILDYLALKPSCQVGDDTDEEM</sequence>
<accession>A0A110A7F2</accession>
<dbReference type="AlphaFoldDB" id="A0A110A7F2"/>
<reference evidence="3" key="2">
    <citation type="submission" date="2016-01" db="EMBL/GenBank/DDBJ databases">
        <authorList>
            <person name="Poehlein A."/>
            <person name="Schlien K."/>
            <person name="Gottschalk G."/>
            <person name="Buckel W."/>
            <person name="Daniel R."/>
        </authorList>
    </citation>
    <scope>NUCLEOTIDE SEQUENCE [LARGE SCALE GENOMIC DNA]</scope>
    <source>
        <strain evidence="3">X2</strain>
    </source>
</reference>
<dbReference type="KEGG" id="cpro:CPRO_24260"/>
<evidence type="ECO:0000313" key="4">
    <source>
        <dbReference type="Proteomes" id="UP000184204"/>
    </source>
</evidence>
<keyword evidence="3" id="KW-1185">Reference proteome</keyword>
<evidence type="ECO:0000313" key="1">
    <source>
        <dbReference type="EMBL" id="AMJ41992.1"/>
    </source>
</evidence>
<dbReference type="InterPro" id="IPR006448">
    <property type="entry name" value="Phage_term_ssu_P27"/>
</dbReference>
<protein>
    <submittedName>
        <fullName evidence="2">Phage terminase, small subunit</fullName>
    </submittedName>
</protein>
<dbReference type="Pfam" id="PF05119">
    <property type="entry name" value="Terminase_4"/>
    <property type="match status" value="1"/>
</dbReference>
<dbReference type="EMBL" id="CP014223">
    <property type="protein sequence ID" value="AMJ41992.1"/>
    <property type="molecule type" value="Genomic_DNA"/>
</dbReference>
<dbReference type="Proteomes" id="UP000184204">
    <property type="component" value="Unassembled WGS sequence"/>
</dbReference>
<organism evidence="2 4">
    <name type="scientific">Anaerotignum propionicum DSM 1682</name>
    <dbReference type="NCBI Taxonomy" id="991789"/>
    <lineage>
        <taxon>Bacteria</taxon>
        <taxon>Bacillati</taxon>
        <taxon>Bacillota</taxon>
        <taxon>Clostridia</taxon>
        <taxon>Lachnospirales</taxon>
        <taxon>Anaerotignaceae</taxon>
        <taxon>Anaerotignum</taxon>
    </lineage>
</organism>
<gene>
    <name evidence="1" type="ORF">CPRO_24260</name>
    <name evidence="2" type="ORF">SAMN02745151_02566</name>
</gene>
<evidence type="ECO:0000313" key="2">
    <source>
        <dbReference type="EMBL" id="SHF03405.1"/>
    </source>
</evidence>
<reference evidence="4" key="3">
    <citation type="submission" date="2016-11" db="EMBL/GenBank/DDBJ databases">
        <authorList>
            <person name="Jaros S."/>
            <person name="Januszkiewicz K."/>
            <person name="Wedrychowicz H."/>
        </authorList>
    </citation>
    <scope>NUCLEOTIDE SEQUENCE [LARGE SCALE GENOMIC DNA]</scope>
    <source>
        <strain evidence="4">DSM 1682</strain>
    </source>
</reference>
<dbReference type="RefSeq" id="WP_066052104.1">
    <property type="nucleotide sequence ID" value="NZ_CP014223.1"/>
</dbReference>
<reference evidence="2" key="4">
    <citation type="submission" date="2016-11" db="EMBL/GenBank/DDBJ databases">
        <authorList>
            <person name="Varghese N."/>
            <person name="Submissions S."/>
        </authorList>
    </citation>
    <scope>NUCLEOTIDE SEQUENCE</scope>
    <source>
        <strain evidence="2">DSM 1682</strain>
    </source>
</reference>
<dbReference type="OrthoDB" id="2192520at2"/>